<dbReference type="InterPro" id="IPR011856">
    <property type="entry name" value="tRNA_endonuc-like_dom_sf"/>
</dbReference>
<accession>A0A832I3S0</accession>
<keyword evidence="2" id="KW-0540">Nuclease</keyword>
<dbReference type="GO" id="GO:0003676">
    <property type="term" value="F:nucleic acid binding"/>
    <property type="evidence" value="ECO:0007669"/>
    <property type="project" value="InterPro"/>
</dbReference>
<dbReference type="GO" id="GO:0016788">
    <property type="term" value="F:hydrolase activity, acting on ester bonds"/>
    <property type="evidence" value="ECO:0007669"/>
    <property type="project" value="InterPro"/>
</dbReference>
<keyword evidence="3" id="KW-0378">Hydrolase</keyword>
<feature type="domain" description="VRR-NUC" evidence="4">
    <location>
        <begin position="10"/>
        <end position="104"/>
    </location>
</feature>
<proteinExistence type="predicted"/>
<dbReference type="Gene3D" id="3.40.1350.10">
    <property type="match status" value="1"/>
</dbReference>
<evidence type="ECO:0000256" key="3">
    <source>
        <dbReference type="ARBA" id="ARBA00022801"/>
    </source>
</evidence>
<reference evidence="5" key="1">
    <citation type="journal article" date="2020" name="mSystems">
        <title>Genome- and Community-Level Interaction Insights into Carbon Utilization and Element Cycling Functions of Hydrothermarchaeota in Hydrothermal Sediment.</title>
        <authorList>
            <person name="Zhou Z."/>
            <person name="Liu Y."/>
            <person name="Xu W."/>
            <person name="Pan J."/>
            <person name="Luo Z.H."/>
            <person name="Li M."/>
        </authorList>
    </citation>
    <scope>NUCLEOTIDE SEQUENCE [LARGE SCALE GENOMIC DNA]</scope>
    <source>
        <strain evidence="5">SpSt-381</strain>
    </source>
</reference>
<evidence type="ECO:0000259" key="4">
    <source>
        <dbReference type="SMART" id="SM00990"/>
    </source>
</evidence>
<comment type="cofactor">
    <cofactor evidence="1">
        <name>Mg(2+)</name>
        <dbReference type="ChEBI" id="CHEBI:18420"/>
    </cofactor>
</comment>
<dbReference type="GO" id="GO:0004518">
    <property type="term" value="F:nuclease activity"/>
    <property type="evidence" value="ECO:0007669"/>
    <property type="project" value="UniProtKB-KW"/>
</dbReference>
<gene>
    <name evidence="5" type="ORF">ENR23_04835</name>
</gene>
<evidence type="ECO:0000313" key="5">
    <source>
        <dbReference type="EMBL" id="HGZ42745.1"/>
    </source>
</evidence>
<name>A0A832I3S0_UNCEI</name>
<dbReference type="EMBL" id="DSQF01000012">
    <property type="protein sequence ID" value="HGZ42745.1"/>
    <property type="molecule type" value="Genomic_DNA"/>
</dbReference>
<evidence type="ECO:0000256" key="1">
    <source>
        <dbReference type="ARBA" id="ARBA00001946"/>
    </source>
</evidence>
<evidence type="ECO:0000256" key="2">
    <source>
        <dbReference type="ARBA" id="ARBA00022722"/>
    </source>
</evidence>
<dbReference type="SMART" id="SM00990">
    <property type="entry name" value="VRR_NUC"/>
    <property type="match status" value="1"/>
</dbReference>
<protein>
    <submittedName>
        <fullName evidence="5">VRR-NUC domain-containing protein</fullName>
    </submittedName>
</protein>
<organism evidence="5">
    <name type="scientific">Eiseniibacteriota bacterium</name>
    <dbReference type="NCBI Taxonomy" id="2212470"/>
    <lineage>
        <taxon>Bacteria</taxon>
        <taxon>Candidatus Eiseniibacteriota</taxon>
    </lineage>
</organism>
<dbReference type="InterPro" id="IPR014883">
    <property type="entry name" value="VRR_NUC"/>
</dbReference>
<dbReference type="AlphaFoldDB" id="A0A832I3S0"/>
<sequence length="119" mass="13032">MEAKLKALRPRESLIQRAILEYLAWRGVFAFRVNQQGVPLHDGRGGFRPSPTRGVSDILGILPGGTFLAIEVKRPGKMPTDIQDEFLTRVGQAGGVAFVATSVEDVEKFLEIALRSRAA</sequence>
<comment type="caution">
    <text evidence="5">The sequence shown here is derived from an EMBL/GenBank/DDBJ whole genome shotgun (WGS) entry which is preliminary data.</text>
</comment>